<evidence type="ECO:0000256" key="1">
    <source>
        <dbReference type="ARBA" id="ARBA00023125"/>
    </source>
</evidence>
<name>A0ABU5ZJQ9_9BACL</name>
<dbReference type="Pfam" id="PF01047">
    <property type="entry name" value="MarR"/>
    <property type="match status" value="1"/>
</dbReference>
<keyword evidence="1" id="KW-0238">DNA-binding</keyword>
<comment type="caution">
    <text evidence="3">The sequence shown here is derived from an EMBL/GenBank/DDBJ whole genome shotgun (WGS) entry which is preliminary data.</text>
</comment>
<dbReference type="EMBL" id="JAYJLD010000008">
    <property type="protein sequence ID" value="MEB3101556.1"/>
    <property type="molecule type" value="Genomic_DNA"/>
</dbReference>
<evidence type="ECO:0000259" key="2">
    <source>
        <dbReference type="PROSITE" id="PS50995"/>
    </source>
</evidence>
<protein>
    <submittedName>
        <fullName evidence="3">MarR family transcriptional regulator</fullName>
    </submittedName>
</protein>
<dbReference type="PANTHER" id="PTHR33164">
    <property type="entry name" value="TRANSCRIPTIONAL REGULATOR, MARR FAMILY"/>
    <property type="match status" value="1"/>
</dbReference>
<keyword evidence="4" id="KW-1185">Reference proteome</keyword>
<dbReference type="PROSITE" id="PS50995">
    <property type="entry name" value="HTH_MARR_2"/>
    <property type="match status" value="1"/>
</dbReference>
<dbReference type="InterPro" id="IPR036388">
    <property type="entry name" value="WH-like_DNA-bd_sf"/>
</dbReference>
<evidence type="ECO:0000313" key="4">
    <source>
        <dbReference type="Proteomes" id="UP001310386"/>
    </source>
</evidence>
<accession>A0ABU5ZJQ9</accession>
<dbReference type="PRINTS" id="PR00598">
    <property type="entry name" value="HTHMARR"/>
</dbReference>
<feature type="domain" description="HTH marR-type" evidence="2">
    <location>
        <begin position="3"/>
        <end position="138"/>
    </location>
</feature>
<dbReference type="InterPro" id="IPR039422">
    <property type="entry name" value="MarR/SlyA-like"/>
</dbReference>
<reference evidence="3" key="1">
    <citation type="submission" date="2023-12" db="EMBL/GenBank/DDBJ databases">
        <title>Fervidustalea candida gen. nov., sp. nov., a novel member of the family Paenibacillaceae isolated from a geothermal area.</title>
        <authorList>
            <person name="Li W.-J."/>
            <person name="Jiao J.-Y."/>
            <person name="Chen Y."/>
        </authorList>
    </citation>
    <scope>NUCLEOTIDE SEQUENCE</scope>
    <source>
        <strain evidence="3">SYSU GA230002</strain>
    </source>
</reference>
<dbReference type="InterPro" id="IPR000835">
    <property type="entry name" value="HTH_MarR-typ"/>
</dbReference>
<dbReference type="InterPro" id="IPR036390">
    <property type="entry name" value="WH_DNA-bd_sf"/>
</dbReference>
<dbReference type="Gene3D" id="1.10.10.10">
    <property type="entry name" value="Winged helix-like DNA-binding domain superfamily/Winged helix DNA-binding domain"/>
    <property type="match status" value="1"/>
</dbReference>
<dbReference type="SMART" id="SM00347">
    <property type="entry name" value="HTH_MARR"/>
    <property type="match status" value="1"/>
</dbReference>
<dbReference type="Proteomes" id="UP001310386">
    <property type="component" value="Unassembled WGS sequence"/>
</dbReference>
<dbReference type="PANTHER" id="PTHR33164:SF43">
    <property type="entry name" value="HTH-TYPE TRANSCRIPTIONAL REPRESSOR YETL"/>
    <property type="match status" value="1"/>
</dbReference>
<dbReference type="RefSeq" id="WP_371753673.1">
    <property type="nucleotide sequence ID" value="NZ_JAYJLD010000008.1"/>
</dbReference>
<gene>
    <name evidence="3" type="ORF">VF724_07760</name>
</gene>
<sequence>MENQEVLEQFIAYLQNLNRFMRASAFDADTHQITRVQWLLLRHLHRKGTTSIGHLAKHLDVRPSTMSQMIDRLEKTDLVCRKTDLQDARFKKVRLTSKGLSMIRQVESLWLEALSNPFGHLSTEEKHALLHLLAKLNDNLPKRGGFE</sequence>
<dbReference type="SUPFAM" id="SSF46785">
    <property type="entry name" value="Winged helix' DNA-binding domain"/>
    <property type="match status" value="1"/>
</dbReference>
<organism evidence="3 4">
    <name type="scientific">Ferviditalea candida</name>
    <dbReference type="NCBI Taxonomy" id="3108399"/>
    <lineage>
        <taxon>Bacteria</taxon>
        <taxon>Bacillati</taxon>
        <taxon>Bacillota</taxon>
        <taxon>Bacilli</taxon>
        <taxon>Bacillales</taxon>
        <taxon>Paenibacillaceae</taxon>
        <taxon>Ferviditalea</taxon>
    </lineage>
</organism>
<proteinExistence type="predicted"/>
<evidence type="ECO:0000313" key="3">
    <source>
        <dbReference type="EMBL" id="MEB3101556.1"/>
    </source>
</evidence>